<feature type="transmembrane region" description="Helical" evidence="3">
    <location>
        <begin position="102"/>
        <end position="124"/>
    </location>
</feature>
<evidence type="ECO:0000256" key="2">
    <source>
        <dbReference type="RuleBase" id="RU003750"/>
    </source>
</evidence>
<organism evidence="4 5">
    <name type="scientific">Natronococcus pandeyae</name>
    <dbReference type="NCBI Taxonomy" id="2055836"/>
    <lineage>
        <taxon>Archaea</taxon>
        <taxon>Methanobacteriati</taxon>
        <taxon>Methanobacteriota</taxon>
        <taxon>Stenosarchaea group</taxon>
        <taxon>Halobacteria</taxon>
        <taxon>Halobacteriales</taxon>
        <taxon>Natrialbaceae</taxon>
        <taxon>Natronococcus</taxon>
    </lineage>
</organism>
<feature type="transmembrane region" description="Helical" evidence="3">
    <location>
        <begin position="136"/>
        <end position="156"/>
    </location>
</feature>
<dbReference type="OrthoDB" id="331608at2157"/>
<proteinExistence type="inferred from homology"/>
<keyword evidence="3" id="KW-0812">Transmembrane</keyword>
<comment type="similarity">
    <text evidence="2">Belongs to the CDP-alcohol phosphatidyltransferase class-I family.</text>
</comment>
<dbReference type="InterPro" id="IPR048254">
    <property type="entry name" value="CDP_ALCOHOL_P_TRANSF_CS"/>
</dbReference>
<dbReference type="Pfam" id="PF01066">
    <property type="entry name" value="CDP-OH_P_transf"/>
    <property type="match status" value="1"/>
</dbReference>
<dbReference type="GO" id="GO:0016780">
    <property type="term" value="F:phosphotransferase activity, for other substituted phosphate groups"/>
    <property type="evidence" value="ECO:0007669"/>
    <property type="project" value="InterPro"/>
</dbReference>
<keyword evidence="1 2" id="KW-0808">Transferase</keyword>
<dbReference type="GO" id="GO:0016020">
    <property type="term" value="C:membrane"/>
    <property type="evidence" value="ECO:0007669"/>
    <property type="project" value="InterPro"/>
</dbReference>
<evidence type="ECO:0000256" key="3">
    <source>
        <dbReference type="SAM" id="Phobius"/>
    </source>
</evidence>
<sequence>MIDGSIRRVRRTTLQWGRATFACVIAAATALLALEAAWPGGPTTAFLAVVTVVVALESAVFVRTTDRTNPQPLTLATWVTLSRGGAVAVLAGFVLVPSPPTAAAWAPAALFALAAGLDAVDGFVARATDSTTALGARLDVAMDGLVVLVGSLVAVAGGAAPLAFLAVGAARYLFVLGTWWRERRGRPVLELPPNRFRRPLGALAMVAVWIALLPIPGPTVSYTVATVVMAPFLVNFYWDWLAVTGRVGDSGTR</sequence>
<reference evidence="4" key="1">
    <citation type="submission" date="2017-11" db="EMBL/GenBank/DDBJ databases">
        <authorList>
            <person name="Kajale S.C."/>
            <person name="Sharma A."/>
        </authorList>
    </citation>
    <scope>NUCLEOTIDE SEQUENCE</scope>
    <source>
        <strain evidence="4">LS1_42</strain>
    </source>
</reference>
<evidence type="ECO:0000313" key="5">
    <source>
        <dbReference type="Proteomes" id="UP000766904"/>
    </source>
</evidence>
<name>A0A8J8TQT3_9EURY</name>
<dbReference type="AlphaFoldDB" id="A0A8J8TQT3"/>
<dbReference type="RefSeq" id="WP_148859469.1">
    <property type="nucleotide sequence ID" value="NZ_PHNJ01000012.1"/>
</dbReference>
<feature type="transmembrane region" description="Helical" evidence="3">
    <location>
        <begin position="44"/>
        <end position="63"/>
    </location>
</feature>
<dbReference type="PROSITE" id="PS00379">
    <property type="entry name" value="CDP_ALCOHOL_P_TRANSF"/>
    <property type="match status" value="1"/>
</dbReference>
<keyword evidence="3" id="KW-1133">Transmembrane helix</keyword>
<dbReference type="GO" id="GO:0008654">
    <property type="term" value="P:phospholipid biosynthetic process"/>
    <property type="evidence" value="ECO:0007669"/>
    <property type="project" value="InterPro"/>
</dbReference>
<evidence type="ECO:0000256" key="1">
    <source>
        <dbReference type="ARBA" id="ARBA00022679"/>
    </source>
</evidence>
<comment type="caution">
    <text evidence="4">The sequence shown here is derived from an EMBL/GenBank/DDBJ whole genome shotgun (WGS) entry which is preliminary data.</text>
</comment>
<feature type="transmembrane region" description="Helical" evidence="3">
    <location>
        <begin position="75"/>
        <end position="96"/>
    </location>
</feature>
<evidence type="ECO:0000313" key="4">
    <source>
        <dbReference type="EMBL" id="TYL37029.1"/>
    </source>
</evidence>
<dbReference type="InterPro" id="IPR043130">
    <property type="entry name" value="CDP-OH_PTrfase_TM_dom"/>
</dbReference>
<dbReference type="EMBL" id="PHNJ01000012">
    <property type="protein sequence ID" value="TYL37029.1"/>
    <property type="molecule type" value="Genomic_DNA"/>
</dbReference>
<dbReference type="Gene3D" id="1.20.120.1760">
    <property type="match status" value="1"/>
</dbReference>
<keyword evidence="5" id="KW-1185">Reference proteome</keyword>
<protein>
    <submittedName>
        <fullName evidence="4">CDP-alcohol phosphatidyltransferase</fullName>
    </submittedName>
</protein>
<dbReference type="InterPro" id="IPR000462">
    <property type="entry name" value="CDP-OH_P_trans"/>
</dbReference>
<keyword evidence="3" id="KW-0472">Membrane</keyword>
<feature type="transmembrane region" description="Helical" evidence="3">
    <location>
        <begin position="21"/>
        <end position="38"/>
    </location>
</feature>
<accession>A0A8J8TQT3</accession>
<gene>
    <name evidence="4" type="ORF">CV102_18580</name>
</gene>
<dbReference type="Proteomes" id="UP000766904">
    <property type="component" value="Unassembled WGS sequence"/>
</dbReference>